<sequence>MTDTHLSSEELTLLVQRVFVPTPQDKGLAIIVDLPDARRGDTALWKRRRELAAGWYTALKGQTEALGTRE</sequence>
<dbReference type="Proteomes" id="UP000265618">
    <property type="component" value="Unassembled WGS sequence"/>
</dbReference>
<evidence type="ECO:0000313" key="2">
    <source>
        <dbReference type="Proteomes" id="UP000265618"/>
    </source>
</evidence>
<dbReference type="EMBL" id="BDIP01000222">
    <property type="protein sequence ID" value="GCA62141.1"/>
    <property type="molecule type" value="Genomic_DNA"/>
</dbReference>
<evidence type="ECO:0000313" key="1">
    <source>
        <dbReference type="EMBL" id="GCA62141.1"/>
    </source>
</evidence>
<organism evidence="1 2">
    <name type="scientific">Kipferlia bialata</name>
    <dbReference type="NCBI Taxonomy" id="797122"/>
    <lineage>
        <taxon>Eukaryota</taxon>
        <taxon>Metamonada</taxon>
        <taxon>Carpediemonas-like organisms</taxon>
        <taxon>Kipferlia</taxon>
    </lineage>
</organism>
<name>A0A391NIS8_9EUKA</name>
<protein>
    <submittedName>
        <fullName evidence="1">Uncharacterized protein</fullName>
    </submittedName>
</protein>
<proteinExistence type="predicted"/>
<accession>A0A391NIS8</accession>
<comment type="caution">
    <text evidence="1">The sequence shown here is derived from an EMBL/GenBank/DDBJ whole genome shotgun (WGS) entry which is preliminary data.</text>
</comment>
<dbReference type="AlphaFoldDB" id="A0A391NIS8"/>
<gene>
    <name evidence="1" type="ORF">KIPB_001532</name>
</gene>
<reference evidence="1 2" key="1">
    <citation type="journal article" date="2018" name="PLoS ONE">
        <title>The draft genome of Kipferlia bialata reveals reductive genome evolution in fornicate parasites.</title>
        <authorList>
            <person name="Tanifuji G."/>
            <person name="Takabayashi S."/>
            <person name="Kume K."/>
            <person name="Takagi M."/>
            <person name="Nakayama T."/>
            <person name="Kamikawa R."/>
            <person name="Inagaki Y."/>
            <person name="Hashimoto T."/>
        </authorList>
    </citation>
    <scope>NUCLEOTIDE SEQUENCE [LARGE SCALE GENOMIC DNA]</scope>
    <source>
        <strain evidence="1">NY0173</strain>
    </source>
</reference>
<keyword evidence="2" id="KW-1185">Reference proteome</keyword>